<protein>
    <submittedName>
        <fullName evidence="2">Nucleoid-structuring protein H-NS</fullName>
    </submittedName>
</protein>
<evidence type="ECO:0000256" key="1">
    <source>
        <dbReference type="SAM" id="MobiDB-lite"/>
    </source>
</evidence>
<evidence type="ECO:0000313" key="2">
    <source>
        <dbReference type="EMBL" id="TXI35605.1"/>
    </source>
</evidence>
<comment type="caution">
    <text evidence="2">The sequence shown here is derived from an EMBL/GenBank/DDBJ whole genome shotgun (WGS) entry which is preliminary data.</text>
</comment>
<dbReference type="AlphaFoldDB" id="A0A5C7WG47"/>
<feature type="region of interest" description="Disordered" evidence="1">
    <location>
        <begin position="1"/>
        <end position="62"/>
    </location>
</feature>
<proteinExistence type="predicted"/>
<reference evidence="2 3" key="1">
    <citation type="submission" date="2018-09" db="EMBL/GenBank/DDBJ databases">
        <title>Metagenome Assembled Genomes from an Advanced Water Purification Facility.</title>
        <authorList>
            <person name="Stamps B.W."/>
            <person name="Spear J.R."/>
        </authorList>
    </citation>
    <scope>NUCLEOTIDE SEQUENCE [LARGE SCALE GENOMIC DNA]</scope>
    <source>
        <strain evidence="2">Bin_52_1</strain>
    </source>
</reference>
<sequence length="62" mass="6597">MSGQEKVTKEKATPSSGPTLRFGFARSIAAPGARREGPSLAHRASRGIHAAQPLPQRFRSPS</sequence>
<dbReference type="EMBL" id="SSFO01000022">
    <property type="protein sequence ID" value="TXI35605.1"/>
    <property type="molecule type" value="Genomic_DNA"/>
</dbReference>
<organism evidence="2 3">
    <name type="scientific">Aquipseudomonas alcaligenes</name>
    <name type="common">Pseudomonas alcaligenes</name>
    <dbReference type="NCBI Taxonomy" id="43263"/>
    <lineage>
        <taxon>Bacteria</taxon>
        <taxon>Pseudomonadati</taxon>
        <taxon>Pseudomonadota</taxon>
        <taxon>Gammaproteobacteria</taxon>
        <taxon>Pseudomonadales</taxon>
        <taxon>Pseudomonadaceae</taxon>
        <taxon>Aquipseudomonas</taxon>
    </lineage>
</organism>
<dbReference type="Proteomes" id="UP000321110">
    <property type="component" value="Unassembled WGS sequence"/>
</dbReference>
<accession>A0A5C7WG47</accession>
<feature type="compositionally biased region" description="Basic and acidic residues" evidence="1">
    <location>
        <begin position="1"/>
        <end position="12"/>
    </location>
</feature>
<gene>
    <name evidence="2" type="ORF">E6Q69_01205</name>
</gene>
<evidence type="ECO:0000313" key="3">
    <source>
        <dbReference type="Proteomes" id="UP000321110"/>
    </source>
</evidence>
<name>A0A5C7WG47_AQUAC</name>